<dbReference type="AlphaFoldDB" id="A0A165IXU5"/>
<dbReference type="PANTHER" id="PTHR21310:SF37">
    <property type="entry name" value="AMINOGLYCOSIDE PHOSPHOTRANSFERASE DOMAIN-CONTAINING PROTEIN"/>
    <property type="match status" value="1"/>
</dbReference>
<dbReference type="InterPro" id="IPR011009">
    <property type="entry name" value="Kinase-like_dom_sf"/>
</dbReference>
<organism evidence="1 2">
    <name type="scientific">Xylona heveae (strain CBS 132557 / TC161)</name>
    <dbReference type="NCBI Taxonomy" id="1328760"/>
    <lineage>
        <taxon>Eukaryota</taxon>
        <taxon>Fungi</taxon>
        <taxon>Dikarya</taxon>
        <taxon>Ascomycota</taxon>
        <taxon>Pezizomycotina</taxon>
        <taxon>Xylonomycetes</taxon>
        <taxon>Xylonales</taxon>
        <taxon>Xylonaceae</taxon>
        <taxon>Xylona</taxon>
    </lineage>
</organism>
<reference evidence="1 2" key="1">
    <citation type="journal article" date="2016" name="Fungal Biol.">
        <title>The genome of Xylona heveae provides a window into fungal endophytism.</title>
        <authorList>
            <person name="Gazis R."/>
            <person name="Kuo A."/>
            <person name="Riley R."/>
            <person name="LaButti K."/>
            <person name="Lipzen A."/>
            <person name="Lin J."/>
            <person name="Amirebrahimi M."/>
            <person name="Hesse C.N."/>
            <person name="Spatafora J.W."/>
            <person name="Henrissat B."/>
            <person name="Hainaut M."/>
            <person name="Grigoriev I.V."/>
            <person name="Hibbett D.S."/>
        </authorList>
    </citation>
    <scope>NUCLEOTIDE SEQUENCE [LARGE SCALE GENOMIC DNA]</scope>
    <source>
        <strain evidence="1 2">TC161</strain>
    </source>
</reference>
<gene>
    <name evidence="1" type="ORF">L228DRAFT_255211</name>
</gene>
<dbReference type="InterPro" id="IPR051678">
    <property type="entry name" value="AGP_Transferase"/>
</dbReference>
<dbReference type="Proteomes" id="UP000076632">
    <property type="component" value="Unassembled WGS sequence"/>
</dbReference>
<dbReference type="STRING" id="1328760.A0A165IXU5"/>
<dbReference type="PANTHER" id="PTHR21310">
    <property type="entry name" value="AMINOGLYCOSIDE PHOSPHOTRANSFERASE-RELATED-RELATED"/>
    <property type="match status" value="1"/>
</dbReference>
<accession>A0A165IXU5</accession>
<protein>
    <recommendedName>
        <fullName evidence="3">Aminoglycoside phosphotransferase domain-containing protein</fullName>
    </recommendedName>
</protein>
<evidence type="ECO:0000313" key="2">
    <source>
        <dbReference type="Proteomes" id="UP000076632"/>
    </source>
</evidence>
<proteinExistence type="predicted"/>
<evidence type="ECO:0000313" key="1">
    <source>
        <dbReference type="EMBL" id="KZF25522.1"/>
    </source>
</evidence>
<evidence type="ECO:0008006" key="3">
    <source>
        <dbReference type="Google" id="ProtNLM"/>
    </source>
</evidence>
<keyword evidence="2" id="KW-1185">Reference proteome</keyword>
<dbReference type="GeneID" id="28899011"/>
<dbReference type="SUPFAM" id="SSF56112">
    <property type="entry name" value="Protein kinase-like (PK-like)"/>
    <property type="match status" value="1"/>
</dbReference>
<dbReference type="InParanoid" id="A0A165IXU5"/>
<dbReference type="RefSeq" id="XP_018191077.1">
    <property type="nucleotide sequence ID" value="XM_018333874.1"/>
</dbReference>
<name>A0A165IXU5_XYLHT</name>
<dbReference type="EMBL" id="KV407455">
    <property type="protein sequence ID" value="KZF25522.1"/>
    <property type="molecule type" value="Genomic_DNA"/>
</dbReference>
<sequence length="532" mass="61752">MEEVKVEAKRHLLRGTVTLEEAFTREDDMRAALQYPKKLGGFYVQMIERRDEIQRLVASHCGLKSAELGRITVREDRAADGTPVWRHGSFNVCVRVSFVDEQTRRDMAFRVPLPFKIGEYFEPGNAEEKVRSEAATYIWIKENCPDVPIPTLRGFGVPGGLSFFHPHSLPLWPRLRASVWRFFCRLRGISGFCEYIPKRRTTFTDHGYLITDWIEGDDVRMLSDTFFEPHTPEQTRNLYRDMSRVMLSLSKIPQPRIGSWTLNDQGQISLSSRPGLLHLYEMDNLAIPTNIERSTTYSNADSFYLDLLSGHDNRLLYQPNAIFDEEDAQGQATDLLLMRAFLHQFTDRAQRHGPFVMQLTDLHASNIFVDEQWNIKFIIDLEWACSLPVSFLLPPAWLTGEFPSDLHGPEFEAFETAYTEFVHIFREEEKASTRSNYNGLVYSRASVMEGALKTGQYSYHRALRTPSGLFNIVRFQMKPFFDKVPSDQLRSSVSTFWRPRMNHWVAEKLEDLKNYRQQVSEIFHSNLSFIQT</sequence>
<dbReference type="OrthoDB" id="4193134at2759"/>
<dbReference type="OMA" id="IMISMAR"/>